<dbReference type="KEGG" id="pke:DLD99_13670"/>
<dbReference type="Proteomes" id="UP000253720">
    <property type="component" value="Chromosome"/>
</dbReference>
<sequence length="153" mass="14630">MGNFNKGLTCLLLIGSAATSSLISVAAHADGNGVIVLNRNVQPVPLGRNGGKDPYPTTVNANPSAAVVAATSHAELSDNEFAGIASGSSIGNMVTNGMGATNLNNLNGMSNGLPGAAGGSGNGAGSGAAISGTINRALSTGLAPLGAIGGTMK</sequence>
<evidence type="ECO:0000256" key="1">
    <source>
        <dbReference type="SAM" id="SignalP"/>
    </source>
</evidence>
<keyword evidence="3" id="KW-1185">Reference proteome</keyword>
<evidence type="ECO:0000313" key="2">
    <source>
        <dbReference type="EMBL" id="AXI61476.1"/>
    </source>
</evidence>
<accession>A0A345RQB0</accession>
<feature type="signal peptide" evidence="1">
    <location>
        <begin position="1"/>
        <end position="29"/>
    </location>
</feature>
<dbReference type="AlphaFoldDB" id="A0A345RQB0"/>
<name>A0A345RQB0_9PSED</name>
<keyword evidence="1" id="KW-0732">Signal</keyword>
<protein>
    <recommendedName>
        <fullName evidence="4">Adhesin</fullName>
    </recommendedName>
</protein>
<dbReference type="RefSeq" id="WP_114882794.1">
    <property type="nucleotide sequence ID" value="NZ_CP029608.1"/>
</dbReference>
<evidence type="ECO:0000313" key="3">
    <source>
        <dbReference type="Proteomes" id="UP000253720"/>
    </source>
</evidence>
<feature type="chain" id="PRO_5016699483" description="Adhesin" evidence="1">
    <location>
        <begin position="30"/>
        <end position="153"/>
    </location>
</feature>
<proteinExistence type="predicted"/>
<gene>
    <name evidence="2" type="ORF">DLD99_13670</name>
</gene>
<evidence type="ECO:0008006" key="4">
    <source>
        <dbReference type="Google" id="ProtNLM"/>
    </source>
</evidence>
<dbReference type="EMBL" id="CP029608">
    <property type="protein sequence ID" value="AXI61476.1"/>
    <property type="molecule type" value="Genomic_DNA"/>
</dbReference>
<organism evidence="2 3">
    <name type="scientific">Pseudomonas kribbensis</name>
    <dbReference type="NCBI Taxonomy" id="1628086"/>
    <lineage>
        <taxon>Bacteria</taxon>
        <taxon>Pseudomonadati</taxon>
        <taxon>Pseudomonadota</taxon>
        <taxon>Gammaproteobacteria</taxon>
        <taxon>Pseudomonadales</taxon>
        <taxon>Pseudomonadaceae</taxon>
        <taxon>Pseudomonas</taxon>
    </lineage>
</organism>
<reference evidence="2 3" key="1">
    <citation type="submission" date="2018-05" db="EMBL/GenBank/DDBJ databases">
        <title>Complete genome sequence of Pseudomonas kribbensis 46-2(T).</title>
        <authorList>
            <person name="Jeong H."/>
            <person name="Lee S.-G."/>
            <person name="Rha E."/>
            <person name="Kim H."/>
        </authorList>
    </citation>
    <scope>NUCLEOTIDE SEQUENCE [LARGE SCALE GENOMIC DNA]</scope>
    <source>
        <strain evidence="2 3">46-2</strain>
    </source>
</reference>